<keyword evidence="2" id="KW-1185">Reference proteome</keyword>
<dbReference type="Proteomes" id="UP000828384">
    <property type="component" value="Segment"/>
</dbReference>
<accession>A0AAE9C7X3</accession>
<protein>
    <submittedName>
        <fullName evidence="1">Uncharacterized protein</fullName>
    </submittedName>
</protein>
<name>A0AAE9C7X3_9CAUD</name>
<gene>
    <name evidence="1" type="ORF">pdc_040</name>
</gene>
<sequence length="160" mass="18508">MSESESSWYTERGELEVHPTIAIPDDHCNHLNCILWDMRQRANLRKTYQPRPKPEYQAPVIKVSENHPKPCVIGKRPRYSLLIMRGIYQLHRRGLSDALIADHLGMPLEDVARIMEHKTGTSDKEWRRVQAEKDCPQIDDIVFSLAKEAEYVYGKSPKAA</sequence>
<evidence type="ECO:0000313" key="2">
    <source>
        <dbReference type="Proteomes" id="UP000828384"/>
    </source>
</evidence>
<reference evidence="1" key="1">
    <citation type="journal article" date="2022" name="Curr. Microbiol.">
        <title>Isolation, Characterization, and Comparative Genomic Analysis of vB_Pd_C23, a Novel Bacteriophage of Pantoea dispersa.</title>
        <authorList>
            <person name="Grami E."/>
            <person name="Laadouze I."/>
            <person name="Ben Tiba S."/>
            <person name="Hafiane A."/>
            <person name="Sealey K.S."/>
            <person name="Saidi N."/>
        </authorList>
    </citation>
    <scope>NUCLEOTIDE SEQUENCE</scope>
</reference>
<organism evidence="1 2">
    <name type="scientific">Pantoea phage PdC23</name>
    <dbReference type="NCBI Taxonomy" id="2894356"/>
    <lineage>
        <taxon>Viruses</taxon>
        <taxon>Duplodnaviria</taxon>
        <taxon>Heunggongvirae</taxon>
        <taxon>Uroviricota</taxon>
        <taxon>Caudoviricetes</taxon>
        <taxon>Felixviridae</taxon>
        <taxon>Certevirus</taxon>
        <taxon>Certevirus C23</taxon>
    </lineage>
</organism>
<proteinExistence type="predicted"/>
<evidence type="ECO:0000313" key="1">
    <source>
        <dbReference type="EMBL" id="UGC97753.1"/>
    </source>
</evidence>
<dbReference type="EMBL" id="OL396571">
    <property type="protein sequence ID" value="UGC97753.1"/>
    <property type="molecule type" value="Genomic_DNA"/>
</dbReference>